<evidence type="ECO:0000256" key="2">
    <source>
        <dbReference type="ARBA" id="ARBA00012438"/>
    </source>
</evidence>
<evidence type="ECO:0000256" key="3">
    <source>
        <dbReference type="ARBA" id="ARBA00022679"/>
    </source>
</evidence>
<dbReference type="InterPro" id="IPR050482">
    <property type="entry name" value="Sensor_HK_TwoCompSys"/>
</dbReference>
<dbReference type="EMBL" id="AUZY01002776">
    <property type="protein sequence ID" value="EQD71475.1"/>
    <property type="molecule type" value="Genomic_DNA"/>
</dbReference>
<gene>
    <name evidence="6" type="ORF">B1B_04439</name>
</gene>
<dbReference type="PANTHER" id="PTHR24421">
    <property type="entry name" value="NITRATE/NITRITE SENSOR PROTEIN NARX-RELATED"/>
    <property type="match status" value="1"/>
</dbReference>
<dbReference type="SUPFAM" id="SSF55874">
    <property type="entry name" value="ATPase domain of HSP90 chaperone/DNA topoisomerase II/histidine kinase"/>
    <property type="match status" value="1"/>
</dbReference>
<organism evidence="6">
    <name type="scientific">mine drainage metagenome</name>
    <dbReference type="NCBI Taxonomy" id="410659"/>
    <lineage>
        <taxon>unclassified sequences</taxon>
        <taxon>metagenomes</taxon>
        <taxon>ecological metagenomes</taxon>
    </lineage>
</organism>
<keyword evidence="3" id="KW-0808">Transferase</keyword>
<dbReference type="Gene3D" id="3.30.565.10">
    <property type="entry name" value="Histidine kinase-like ATPase, C-terminal domain"/>
    <property type="match status" value="1"/>
</dbReference>
<dbReference type="InterPro" id="IPR036890">
    <property type="entry name" value="HATPase_C_sf"/>
</dbReference>
<protein>
    <recommendedName>
        <fullName evidence="2">histidine kinase</fullName>
        <ecNumber evidence="2">2.7.13.3</ecNumber>
    </recommendedName>
</protein>
<keyword evidence="4 6" id="KW-0418">Kinase</keyword>
<evidence type="ECO:0000256" key="4">
    <source>
        <dbReference type="ARBA" id="ARBA00022777"/>
    </source>
</evidence>
<dbReference type="PANTHER" id="PTHR24421:SF10">
    <property type="entry name" value="NITRATE_NITRITE SENSOR PROTEIN NARQ"/>
    <property type="match status" value="1"/>
</dbReference>
<reference evidence="6" key="2">
    <citation type="journal article" date="2014" name="ISME J.">
        <title>Microbial stratification in low pH oxic and suboxic macroscopic growths along an acid mine drainage.</title>
        <authorList>
            <person name="Mendez-Garcia C."/>
            <person name="Mesa V."/>
            <person name="Sprenger R.R."/>
            <person name="Richter M."/>
            <person name="Diez M.S."/>
            <person name="Solano J."/>
            <person name="Bargiela R."/>
            <person name="Golyshina O.V."/>
            <person name="Manteca A."/>
            <person name="Ramos J.L."/>
            <person name="Gallego J.R."/>
            <person name="Llorente I."/>
            <person name="Martins Dos Santos V.A."/>
            <person name="Jensen O.N."/>
            <person name="Pelaez A.I."/>
            <person name="Sanchez J."/>
            <person name="Ferrer M."/>
        </authorList>
    </citation>
    <scope>NUCLEOTIDE SEQUENCE</scope>
</reference>
<dbReference type="Pfam" id="PF02518">
    <property type="entry name" value="HATPase_c"/>
    <property type="match status" value="1"/>
</dbReference>
<feature type="domain" description="Histidine kinase/HSP90-like ATPase" evidence="5">
    <location>
        <begin position="64"/>
        <end position="157"/>
    </location>
</feature>
<dbReference type="AlphaFoldDB" id="T1CQS7"/>
<feature type="non-terminal residue" evidence="6">
    <location>
        <position position="1"/>
    </location>
</feature>
<evidence type="ECO:0000256" key="1">
    <source>
        <dbReference type="ARBA" id="ARBA00000085"/>
    </source>
</evidence>
<proteinExistence type="predicted"/>
<sequence length="158" mass="17877">KESMREVLDETRDLIFDLRPMTLDDLGVIPTLRRLVNEYREREGIEARVSVIGAERRLPPETEGALFRIVKEALVNVRKHAHAKNLDVLINLQPRRVSAVVKDDGDGFDLAAVEARLAREPHFGIISMRERADIEHGQLEVLSQIGRGTEVRLTLPIA</sequence>
<comment type="catalytic activity">
    <reaction evidence="1">
        <text>ATP + protein L-histidine = ADP + protein N-phospho-L-histidine.</text>
        <dbReference type="EC" id="2.7.13.3"/>
    </reaction>
</comment>
<comment type="caution">
    <text evidence="6">The sequence shown here is derived from an EMBL/GenBank/DDBJ whole genome shotgun (WGS) entry which is preliminary data.</text>
</comment>
<dbReference type="EC" id="2.7.13.3" evidence="2"/>
<reference evidence="6" key="1">
    <citation type="submission" date="2013-08" db="EMBL/GenBank/DDBJ databases">
        <authorList>
            <person name="Mendez C."/>
            <person name="Richter M."/>
            <person name="Ferrer M."/>
            <person name="Sanchez J."/>
        </authorList>
    </citation>
    <scope>NUCLEOTIDE SEQUENCE</scope>
</reference>
<accession>T1CQS7</accession>
<dbReference type="GO" id="GO:0004673">
    <property type="term" value="F:protein histidine kinase activity"/>
    <property type="evidence" value="ECO:0007669"/>
    <property type="project" value="UniProtKB-EC"/>
</dbReference>
<evidence type="ECO:0000313" key="6">
    <source>
        <dbReference type="EMBL" id="EQD71475.1"/>
    </source>
</evidence>
<name>T1CQS7_9ZZZZ</name>
<dbReference type="CDD" id="cd16917">
    <property type="entry name" value="HATPase_UhpB-NarQ-NarX-like"/>
    <property type="match status" value="1"/>
</dbReference>
<dbReference type="GO" id="GO:0000160">
    <property type="term" value="P:phosphorelay signal transduction system"/>
    <property type="evidence" value="ECO:0007669"/>
    <property type="project" value="UniProtKB-KW"/>
</dbReference>
<evidence type="ECO:0000259" key="5">
    <source>
        <dbReference type="Pfam" id="PF02518"/>
    </source>
</evidence>
<dbReference type="InterPro" id="IPR003594">
    <property type="entry name" value="HATPase_dom"/>
</dbReference>